<feature type="compositionally biased region" description="Low complexity" evidence="1">
    <location>
        <begin position="46"/>
        <end position="61"/>
    </location>
</feature>
<keyword evidence="3" id="KW-1185">Reference proteome</keyword>
<evidence type="ECO:0000313" key="3">
    <source>
        <dbReference type="Proteomes" id="UP000013827"/>
    </source>
</evidence>
<accession>A0A0D3I1Z0</accession>
<feature type="compositionally biased region" description="Polar residues" evidence="1">
    <location>
        <begin position="23"/>
        <end position="37"/>
    </location>
</feature>
<dbReference type="Proteomes" id="UP000013827">
    <property type="component" value="Unassembled WGS sequence"/>
</dbReference>
<feature type="region of interest" description="Disordered" evidence="1">
    <location>
        <begin position="1"/>
        <end position="109"/>
    </location>
</feature>
<reference evidence="3" key="1">
    <citation type="journal article" date="2013" name="Nature">
        <title>Pan genome of the phytoplankton Emiliania underpins its global distribution.</title>
        <authorList>
            <person name="Read B.A."/>
            <person name="Kegel J."/>
            <person name="Klute M.J."/>
            <person name="Kuo A."/>
            <person name="Lefebvre S.C."/>
            <person name="Maumus F."/>
            <person name="Mayer C."/>
            <person name="Miller J."/>
            <person name="Monier A."/>
            <person name="Salamov A."/>
            <person name="Young J."/>
            <person name="Aguilar M."/>
            <person name="Claverie J.M."/>
            <person name="Frickenhaus S."/>
            <person name="Gonzalez K."/>
            <person name="Herman E.K."/>
            <person name="Lin Y.C."/>
            <person name="Napier J."/>
            <person name="Ogata H."/>
            <person name="Sarno A.F."/>
            <person name="Shmutz J."/>
            <person name="Schroeder D."/>
            <person name="de Vargas C."/>
            <person name="Verret F."/>
            <person name="von Dassow P."/>
            <person name="Valentin K."/>
            <person name="Van de Peer Y."/>
            <person name="Wheeler G."/>
            <person name="Dacks J.B."/>
            <person name="Delwiche C.F."/>
            <person name="Dyhrman S.T."/>
            <person name="Glockner G."/>
            <person name="John U."/>
            <person name="Richards T."/>
            <person name="Worden A.Z."/>
            <person name="Zhang X."/>
            <person name="Grigoriev I.V."/>
            <person name="Allen A.E."/>
            <person name="Bidle K."/>
            <person name="Borodovsky M."/>
            <person name="Bowler C."/>
            <person name="Brownlee C."/>
            <person name="Cock J.M."/>
            <person name="Elias M."/>
            <person name="Gladyshev V.N."/>
            <person name="Groth M."/>
            <person name="Guda C."/>
            <person name="Hadaegh A."/>
            <person name="Iglesias-Rodriguez M.D."/>
            <person name="Jenkins J."/>
            <person name="Jones B.M."/>
            <person name="Lawson T."/>
            <person name="Leese F."/>
            <person name="Lindquist E."/>
            <person name="Lobanov A."/>
            <person name="Lomsadze A."/>
            <person name="Malik S.B."/>
            <person name="Marsh M.E."/>
            <person name="Mackinder L."/>
            <person name="Mock T."/>
            <person name="Mueller-Roeber B."/>
            <person name="Pagarete A."/>
            <person name="Parker M."/>
            <person name="Probert I."/>
            <person name="Quesneville H."/>
            <person name="Raines C."/>
            <person name="Rensing S.A."/>
            <person name="Riano-Pachon D.M."/>
            <person name="Richier S."/>
            <person name="Rokitta S."/>
            <person name="Shiraiwa Y."/>
            <person name="Soanes D.M."/>
            <person name="van der Giezen M."/>
            <person name="Wahlund T.M."/>
            <person name="Williams B."/>
            <person name="Wilson W."/>
            <person name="Wolfe G."/>
            <person name="Wurch L.L."/>
        </authorList>
    </citation>
    <scope>NUCLEOTIDE SEQUENCE</scope>
</reference>
<proteinExistence type="predicted"/>
<name>A0A0D3I1Z0_EMIH1</name>
<dbReference type="GeneID" id="17251497"/>
<dbReference type="EnsemblProtists" id="EOD05275">
    <property type="protein sequence ID" value="EOD05275"/>
    <property type="gene ID" value="EMIHUDRAFT_198902"/>
</dbReference>
<dbReference type="HOGENOM" id="CLU_2188951_0_0_1"/>
<organism evidence="2 3">
    <name type="scientific">Emiliania huxleyi (strain CCMP1516)</name>
    <dbReference type="NCBI Taxonomy" id="280463"/>
    <lineage>
        <taxon>Eukaryota</taxon>
        <taxon>Haptista</taxon>
        <taxon>Haptophyta</taxon>
        <taxon>Prymnesiophyceae</taxon>
        <taxon>Isochrysidales</taxon>
        <taxon>Noelaerhabdaceae</taxon>
        <taxon>Emiliania</taxon>
    </lineage>
</organism>
<evidence type="ECO:0000313" key="2">
    <source>
        <dbReference type="EnsemblProtists" id="EOD05275"/>
    </source>
</evidence>
<dbReference type="AlphaFoldDB" id="A0A0D3I1Z0"/>
<protein>
    <submittedName>
        <fullName evidence="2">Uncharacterized protein</fullName>
    </submittedName>
</protein>
<reference evidence="2" key="2">
    <citation type="submission" date="2024-10" db="UniProtKB">
        <authorList>
            <consortium name="EnsemblProtists"/>
        </authorList>
    </citation>
    <scope>IDENTIFICATION</scope>
</reference>
<sequence>MSRRDLAGLGDSNVIEEGRSKSDSGQSDSDNEPSLTSARGPKKGRASGAANGAEASASNGAQLDGDAEVDEFDLKPRRLEQCFGARDSASARQPLAASGPGQSRARSRS</sequence>
<dbReference type="RefSeq" id="XP_005757704.1">
    <property type="nucleotide sequence ID" value="XM_005757647.1"/>
</dbReference>
<dbReference type="KEGG" id="ehx:EMIHUDRAFT_198902"/>
<evidence type="ECO:0000256" key="1">
    <source>
        <dbReference type="SAM" id="MobiDB-lite"/>
    </source>
</evidence>
<dbReference type="PaxDb" id="2903-EOD05275"/>